<organism evidence="1 2">
    <name type="scientific">Caerostris extrusa</name>
    <name type="common">Bark spider</name>
    <name type="synonym">Caerostris bankana</name>
    <dbReference type="NCBI Taxonomy" id="172846"/>
    <lineage>
        <taxon>Eukaryota</taxon>
        <taxon>Metazoa</taxon>
        <taxon>Ecdysozoa</taxon>
        <taxon>Arthropoda</taxon>
        <taxon>Chelicerata</taxon>
        <taxon>Arachnida</taxon>
        <taxon>Araneae</taxon>
        <taxon>Araneomorphae</taxon>
        <taxon>Entelegynae</taxon>
        <taxon>Araneoidea</taxon>
        <taxon>Araneidae</taxon>
        <taxon>Caerostris</taxon>
    </lineage>
</organism>
<evidence type="ECO:0000313" key="2">
    <source>
        <dbReference type="Proteomes" id="UP001054945"/>
    </source>
</evidence>
<gene>
    <name evidence="1" type="ORF">CEXT_521941</name>
</gene>
<reference evidence="1 2" key="1">
    <citation type="submission" date="2021-06" db="EMBL/GenBank/DDBJ databases">
        <title>Caerostris extrusa draft genome.</title>
        <authorList>
            <person name="Kono N."/>
            <person name="Arakawa K."/>
        </authorList>
    </citation>
    <scope>NUCLEOTIDE SEQUENCE [LARGE SCALE GENOMIC DNA]</scope>
</reference>
<keyword evidence="2" id="KW-1185">Reference proteome</keyword>
<sequence>MYIDKLCREVHHSTPHISIAIPDAYKRELTHPPSPPSLIKVEEGQHLSRILSFPETSRVSGRVFRILWALPSSGTFTQVRIMGHSGGPASFPGNDEILHHQRRLWE</sequence>
<name>A0AAV4SN29_CAEEX</name>
<accession>A0AAV4SN29</accession>
<dbReference type="EMBL" id="BPLR01009802">
    <property type="protein sequence ID" value="GIY34739.1"/>
    <property type="molecule type" value="Genomic_DNA"/>
</dbReference>
<proteinExistence type="predicted"/>
<dbReference type="Proteomes" id="UP001054945">
    <property type="component" value="Unassembled WGS sequence"/>
</dbReference>
<dbReference type="AlphaFoldDB" id="A0AAV4SN29"/>
<protein>
    <submittedName>
        <fullName evidence="1">Uncharacterized protein</fullName>
    </submittedName>
</protein>
<evidence type="ECO:0000313" key="1">
    <source>
        <dbReference type="EMBL" id="GIY34739.1"/>
    </source>
</evidence>
<comment type="caution">
    <text evidence="1">The sequence shown here is derived from an EMBL/GenBank/DDBJ whole genome shotgun (WGS) entry which is preliminary data.</text>
</comment>